<name>A0A437H0E5_9SPHN</name>
<keyword evidence="2 4" id="KW-0472">Membrane</keyword>
<evidence type="ECO:0000313" key="9">
    <source>
        <dbReference type="EMBL" id="RVQ68982.1"/>
    </source>
</evidence>
<feature type="chain" id="PRO_5019378980" evidence="6">
    <location>
        <begin position="28"/>
        <end position="912"/>
    </location>
</feature>
<gene>
    <name evidence="9" type="ORF">EKN06_01840</name>
</gene>
<evidence type="ECO:0000256" key="3">
    <source>
        <dbReference type="ARBA" id="ARBA00023237"/>
    </source>
</evidence>
<dbReference type="Gene3D" id="2.170.130.10">
    <property type="entry name" value="TonB-dependent receptor, plug domain"/>
    <property type="match status" value="1"/>
</dbReference>
<evidence type="ECO:0000256" key="6">
    <source>
        <dbReference type="SAM" id="SignalP"/>
    </source>
</evidence>
<evidence type="ECO:0000313" key="10">
    <source>
        <dbReference type="Proteomes" id="UP000283003"/>
    </source>
</evidence>
<evidence type="ECO:0000256" key="4">
    <source>
        <dbReference type="RuleBase" id="RU003357"/>
    </source>
</evidence>
<dbReference type="Pfam" id="PF07715">
    <property type="entry name" value="Plug"/>
    <property type="match status" value="1"/>
</dbReference>
<protein>
    <submittedName>
        <fullName evidence="9">TonB-dependent receptor</fullName>
    </submittedName>
</protein>
<keyword evidence="9" id="KW-0675">Receptor</keyword>
<dbReference type="InterPro" id="IPR012910">
    <property type="entry name" value="Plug_dom"/>
</dbReference>
<dbReference type="OrthoDB" id="9768470at2"/>
<evidence type="ECO:0000256" key="2">
    <source>
        <dbReference type="ARBA" id="ARBA00023136"/>
    </source>
</evidence>
<proteinExistence type="inferred from homology"/>
<dbReference type="Pfam" id="PF00593">
    <property type="entry name" value="TonB_dep_Rec_b-barrel"/>
    <property type="match status" value="1"/>
</dbReference>
<evidence type="ECO:0000256" key="1">
    <source>
        <dbReference type="ARBA" id="ARBA00004442"/>
    </source>
</evidence>
<comment type="caution">
    <text evidence="9">The sequence shown here is derived from an EMBL/GenBank/DDBJ whole genome shotgun (WGS) entry which is preliminary data.</text>
</comment>
<dbReference type="PANTHER" id="PTHR40980">
    <property type="entry name" value="PLUG DOMAIN-CONTAINING PROTEIN"/>
    <property type="match status" value="1"/>
</dbReference>
<keyword evidence="6" id="KW-0732">Signal</keyword>
<sequence>MSTGQRLAGLLLLSSALTFPACGFAQAIGVPPGEDPSTEAAEAELTDQVASGQTEPAAGESYSETDVSIPGGAILVTGRRNRDPVRASTQVVSVLSAEDIARTGEGDIAGALSRVTGLSIVGSGRVYVRGLGDRYSLAMLNGLPLPSPEPLSRVVPLDIFPTNVIASSMVQKTYSANFPGEFGGGVINLTTRAIPDESFVKISASAGGDTRTLGRDGLTYYGSDLDWMGFDNGNRDIPSNLQAFLNSGERIQSVPIATQEGIAAQLWPLNMATVTKDGNLPPNFSGSITAGTSFDVGDDAVLGLVATAGLKNSWRNRSVRSQSANSDLSELTDDWTTFITDNRMLVNGMLGIGLDIGDHTIRWTNLYIRDTLKQARLGTGFSFEDNYDLVEQNTGWYERQLVDTQIVGEFEFGPLSIDVRGGYARTDREAPFNLTFNYVRTNNPNSPTGEYYVANITNQINNVEPVSAAFDDLQEELWFGGIDASYDILDNLTSTVGYAYSDTSRYSSRREFRMQASVDPMLVSLGLTQDVLNAIALRRPGDLINGAALAGFNIGLSETTSFPAFDAGLTIHAGYGKLSYAPLDTVTMDVGVRYEDATQTVSLDQTIFNTPVAGATETYNANDYFLPSATVTWEATDALQFRVSGSKTIARPQFRELVEQTYFDPDNNRQYRGNPFLVDSKLLNLEARAEYYFSGRDHVSLAGFYKKIDNPIEAIVLSLPGGGRYTTFANVPQAQLYGAEFEAEYSIPLDDMGGWFETKDFVLIANYTYSKSEIKFGPDDITAIPGGTTQVSNFFDKGDPMTGQSDHIANIQFGLEDSEVLGQYTFLINYASKRVTRRDFQRPEIIENPGLTVDFVAREGADFMGLPVELEFEARNIFGRDNFEYQTTGANRIENNTYAVGQSYSLGISVEF</sequence>
<dbReference type="PANTHER" id="PTHR40980:SF5">
    <property type="entry name" value="TONB-DEPENDENT RECEPTOR"/>
    <property type="match status" value="1"/>
</dbReference>
<dbReference type="RefSeq" id="WP_127611167.1">
    <property type="nucleotide sequence ID" value="NZ_RXOL01000001.1"/>
</dbReference>
<evidence type="ECO:0000259" key="8">
    <source>
        <dbReference type="Pfam" id="PF07715"/>
    </source>
</evidence>
<comment type="similarity">
    <text evidence="4">Belongs to the TonB-dependent receptor family.</text>
</comment>
<dbReference type="GO" id="GO:0009279">
    <property type="term" value="C:cell outer membrane"/>
    <property type="evidence" value="ECO:0007669"/>
    <property type="project" value="UniProtKB-SubCell"/>
</dbReference>
<keyword evidence="4" id="KW-0798">TonB box</keyword>
<dbReference type="SUPFAM" id="SSF56935">
    <property type="entry name" value="Porins"/>
    <property type="match status" value="1"/>
</dbReference>
<organism evidence="9 10">
    <name type="scientific">Croceicoccus ponticola</name>
    <dbReference type="NCBI Taxonomy" id="2217664"/>
    <lineage>
        <taxon>Bacteria</taxon>
        <taxon>Pseudomonadati</taxon>
        <taxon>Pseudomonadota</taxon>
        <taxon>Alphaproteobacteria</taxon>
        <taxon>Sphingomonadales</taxon>
        <taxon>Erythrobacteraceae</taxon>
        <taxon>Croceicoccus</taxon>
    </lineage>
</organism>
<feature type="domain" description="TonB-dependent receptor plug" evidence="8">
    <location>
        <begin position="85"/>
        <end position="186"/>
    </location>
</feature>
<dbReference type="Gene3D" id="2.40.170.20">
    <property type="entry name" value="TonB-dependent receptor, beta-barrel domain"/>
    <property type="match status" value="1"/>
</dbReference>
<accession>A0A437H0E5</accession>
<comment type="subcellular location">
    <subcellularLocation>
        <location evidence="1 4">Cell outer membrane</location>
    </subcellularLocation>
</comment>
<keyword evidence="3" id="KW-0998">Cell outer membrane</keyword>
<evidence type="ECO:0000259" key="7">
    <source>
        <dbReference type="Pfam" id="PF00593"/>
    </source>
</evidence>
<feature type="region of interest" description="Disordered" evidence="5">
    <location>
        <begin position="33"/>
        <end position="65"/>
    </location>
</feature>
<reference evidence="9 10" key="1">
    <citation type="submission" date="2018-12" db="EMBL/GenBank/DDBJ databases">
        <title>Croceicoccus ponticola sp. nov., a lipolytic bacterium isolated from seawater.</title>
        <authorList>
            <person name="Yoon J.-H."/>
        </authorList>
    </citation>
    <scope>NUCLEOTIDE SEQUENCE [LARGE SCALE GENOMIC DNA]</scope>
    <source>
        <strain evidence="9 10">GM-16</strain>
    </source>
</reference>
<feature type="signal peptide" evidence="6">
    <location>
        <begin position="1"/>
        <end position="27"/>
    </location>
</feature>
<evidence type="ECO:0000256" key="5">
    <source>
        <dbReference type="SAM" id="MobiDB-lite"/>
    </source>
</evidence>
<dbReference type="InterPro" id="IPR036942">
    <property type="entry name" value="Beta-barrel_TonB_sf"/>
</dbReference>
<dbReference type="InterPro" id="IPR000531">
    <property type="entry name" value="Beta-barrel_TonB"/>
</dbReference>
<dbReference type="InterPro" id="IPR037066">
    <property type="entry name" value="Plug_dom_sf"/>
</dbReference>
<keyword evidence="10" id="KW-1185">Reference proteome</keyword>
<dbReference type="AlphaFoldDB" id="A0A437H0E5"/>
<feature type="domain" description="TonB-dependent receptor-like beta-barrel" evidence="7">
    <location>
        <begin position="419"/>
        <end position="825"/>
    </location>
</feature>
<dbReference type="EMBL" id="RXOL01000001">
    <property type="protein sequence ID" value="RVQ68982.1"/>
    <property type="molecule type" value="Genomic_DNA"/>
</dbReference>
<dbReference type="Proteomes" id="UP000283003">
    <property type="component" value="Unassembled WGS sequence"/>
</dbReference>